<dbReference type="GO" id="GO:0016787">
    <property type="term" value="F:hydrolase activity"/>
    <property type="evidence" value="ECO:0007669"/>
    <property type="project" value="UniProtKB-KW"/>
</dbReference>
<reference evidence="4" key="1">
    <citation type="submission" date="2017-08" db="EMBL/GenBank/DDBJ databases">
        <title>A dynamic microbial community with high functional redundancy inhabits the cold, oxic subseafloor aquifer.</title>
        <authorList>
            <person name="Tully B.J."/>
            <person name="Wheat C.G."/>
            <person name="Glazer B.T."/>
            <person name="Huber J.A."/>
        </authorList>
    </citation>
    <scope>NUCLEOTIDE SEQUENCE [LARGE SCALE GENOMIC DNA]</scope>
</reference>
<evidence type="ECO:0000259" key="2">
    <source>
        <dbReference type="Pfam" id="PF00144"/>
    </source>
</evidence>
<dbReference type="Gene3D" id="3.40.710.10">
    <property type="entry name" value="DD-peptidase/beta-lactamase superfamily"/>
    <property type="match status" value="1"/>
</dbReference>
<dbReference type="EMBL" id="NVQR01000100">
    <property type="protein sequence ID" value="PCH60074.1"/>
    <property type="molecule type" value="Genomic_DNA"/>
</dbReference>
<feature type="signal peptide" evidence="1">
    <location>
        <begin position="1"/>
        <end position="23"/>
    </location>
</feature>
<feature type="domain" description="Beta-lactamase-related" evidence="2">
    <location>
        <begin position="58"/>
        <end position="378"/>
    </location>
</feature>
<dbReference type="InterPro" id="IPR012338">
    <property type="entry name" value="Beta-lactam/transpept-like"/>
</dbReference>
<dbReference type="InterPro" id="IPR050491">
    <property type="entry name" value="AmpC-like"/>
</dbReference>
<keyword evidence="1" id="KW-0732">Signal</keyword>
<dbReference type="AlphaFoldDB" id="A0A2A4MK01"/>
<proteinExistence type="predicted"/>
<evidence type="ECO:0000313" key="4">
    <source>
        <dbReference type="Proteomes" id="UP000218172"/>
    </source>
</evidence>
<feature type="chain" id="PRO_5011974859" evidence="1">
    <location>
        <begin position="24"/>
        <end position="394"/>
    </location>
</feature>
<accession>A0A2A4MK01</accession>
<name>A0A2A4MK01_9GAMM</name>
<dbReference type="InterPro" id="IPR001466">
    <property type="entry name" value="Beta-lactam-related"/>
</dbReference>
<organism evidence="3 4">
    <name type="scientific">SAR86 cluster bacterium</name>
    <dbReference type="NCBI Taxonomy" id="2030880"/>
    <lineage>
        <taxon>Bacteria</taxon>
        <taxon>Pseudomonadati</taxon>
        <taxon>Pseudomonadota</taxon>
        <taxon>Gammaproteobacteria</taxon>
        <taxon>SAR86 cluster</taxon>
    </lineage>
</organism>
<sequence>MKLTYKKFAAVALLVTLSNSIQAQSPTLNLASTGNTGSASASSFQADFSEFVLWLMQEVDDRKIPGAALAIVSSQGILHLQTWGVRSQGEDEEVNSESIFRIASMSKTFAGTAAAMLVDQNLQTWDTRISALFPSLKIGTLASSQGITLKHIASQSTGLMPHAYSNMLDDGVEYPKIVDKFQQIPTVCEPGKCYGYQNVIFSLISDVVETSTNDSYAHYLELQFFNPLGMTTASVGLEAFKSGDNVTSPHREVRSGWRPTSTNSAYYSVAPASGVNASIEDMSLWVRANLGAFPEVMSPQLLQELHEPVIATPRGNYFNRWQGLNSAHYALGWRVFDYKGLHVIHHGGGVRGYRSEMALVPEANIGMVLLFNAATNLANDVVPAFLDSIEILAD</sequence>
<dbReference type="SUPFAM" id="SSF56601">
    <property type="entry name" value="beta-lactamase/transpeptidase-like"/>
    <property type="match status" value="1"/>
</dbReference>
<dbReference type="PANTHER" id="PTHR46825">
    <property type="entry name" value="D-ALANYL-D-ALANINE-CARBOXYPEPTIDASE/ENDOPEPTIDASE AMPH"/>
    <property type="match status" value="1"/>
</dbReference>
<evidence type="ECO:0000313" key="3">
    <source>
        <dbReference type="EMBL" id="PCH60074.1"/>
    </source>
</evidence>
<dbReference type="Pfam" id="PF00144">
    <property type="entry name" value="Beta-lactamase"/>
    <property type="match status" value="1"/>
</dbReference>
<keyword evidence="3" id="KW-0378">Hydrolase</keyword>
<comment type="caution">
    <text evidence="3">The sequence shown here is derived from an EMBL/GenBank/DDBJ whole genome shotgun (WGS) entry which is preliminary data.</text>
</comment>
<evidence type="ECO:0000256" key="1">
    <source>
        <dbReference type="SAM" id="SignalP"/>
    </source>
</evidence>
<dbReference type="PANTHER" id="PTHR46825:SF15">
    <property type="entry name" value="BETA-LACTAMASE-RELATED DOMAIN-CONTAINING PROTEIN"/>
    <property type="match status" value="1"/>
</dbReference>
<protein>
    <submittedName>
        <fullName evidence="3">Serine hydrolase</fullName>
    </submittedName>
</protein>
<gene>
    <name evidence="3" type="ORF">COC19_06345</name>
</gene>
<dbReference type="Proteomes" id="UP000218172">
    <property type="component" value="Unassembled WGS sequence"/>
</dbReference>